<dbReference type="AlphaFoldDB" id="A0AAD3SIW2"/>
<evidence type="ECO:0000256" key="1">
    <source>
        <dbReference type="SAM" id="Phobius"/>
    </source>
</evidence>
<sequence>MLPLFGFLVNTILPYSTQGFYLCLLLLLFCCGGLSANGSTELIFQMMVAKNLIGYCRGWGICHAAGVNNAMFDSLVPAHADVRMFLKLVTVLLMLLVWIHCVVHETYDADGVFPAGSGLMTLECPSYAAHLEEA</sequence>
<feature type="transmembrane region" description="Helical" evidence="1">
    <location>
        <begin position="12"/>
        <end position="31"/>
    </location>
</feature>
<keyword evidence="1" id="KW-0472">Membrane</keyword>
<keyword evidence="3" id="KW-1185">Reference proteome</keyword>
<organism evidence="2 3">
    <name type="scientific">Nepenthes gracilis</name>
    <name type="common">Slender pitcher plant</name>
    <dbReference type="NCBI Taxonomy" id="150966"/>
    <lineage>
        <taxon>Eukaryota</taxon>
        <taxon>Viridiplantae</taxon>
        <taxon>Streptophyta</taxon>
        <taxon>Embryophyta</taxon>
        <taxon>Tracheophyta</taxon>
        <taxon>Spermatophyta</taxon>
        <taxon>Magnoliopsida</taxon>
        <taxon>eudicotyledons</taxon>
        <taxon>Gunneridae</taxon>
        <taxon>Pentapetalae</taxon>
        <taxon>Caryophyllales</taxon>
        <taxon>Nepenthaceae</taxon>
        <taxon>Nepenthes</taxon>
    </lineage>
</organism>
<name>A0AAD3SIW2_NEPGR</name>
<comment type="caution">
    <text evidence="2">The sequence shown here is derived from an EMBL/GenBank/DDBJ whole genome shotgun (WGS) entry which is preliminary data.</text>
</comment>
<proteinExistence type="predicted"/>
<dbReference type="EMBL" id="BSYO01000011">
    <property type="protein sequence ID" value="GMH11620.1"/>
    <property type="molecule type" value="Genomic_DNA"/>
</dbReference>
<gene>
    <name evidence="2" type="ORF">Nepgr_013461</name>
</gene>
<dbReference type="Proteomes" id="UP001279734">
    <property type="component" value="Unassembled WGS sequence"/>
</dbReference>
<evidence type="ECO:0000313" key="3">
    <source>
        <dbReference type="Proteomes" id="UP001279734"/>
    </source>
</evidence>
<keyword evidence="1" id="KW-1133">Transmembrane helix</keyword>
<feature type="transmembrane region" description="Helical" evidence="1">
    <location>
        <begin position="84"/>
        <end position="103"/>
    </location>
</feature>
<evidence type="ECO:0000313" key="2">
    <source>
        <dbReference type="EMBL" id="GMH11620.1"/>
    </source>
</evidence>
<protein>
    <submittedName>
        <fullName evidence="2">Uncharacterized protein</fullName>
    </submittedName>
</protein>
<keyword evidence="1" id="KW-0812">Transmembrane</keyword>
<accession>A0AAD3SIW2</accession>
<reference evidence="2" key="1">
    <citation type="submission" date="2023-05" db="EMBL/GenBank/DDBJ databases">
        <title>Nepenthes gracilis genome sequencing.</title>
        <authorList>
            <person name="Fukushima K."/>
        </authorList>
    </citation>
    <scope>NUCLEOTIDE SEQUENCE</scope>
    <source>
        <strain evidence="2">SING2019-196</strain>
    </source>
</reference>